<proteinExistence type="predicted"/>
<feature type="compositionally biased region" description="Low complexity" evidence="1">
    <location>
        <begin position="177"/>
        <end position="192"/>
    </location>
</feature>
<feature type="compositionally biased region" description="Low complexity" evidence="1">
    <location>
        <begin position="414"/>
        <end position="427"/>
    </location>
</feature>
<organism evidence="2 3">
    <name type="scientific">Phascolomyces articulosus</name>
    <dbReference type="NCBI Taxonomy" id="60185"/>
    <lineage>
        <taxon>Eukaryota</taxon>
        <taxon>Fungi</taxon>
        <taxon>Fungi incertae sedis</taxon>
        <taxon>Mucoromycota</taxon>
        <taxon>Mucoromycotina</taxon>
        <taxon>Mucoromycetes</taxon>
        <taxon>Mucorales</taxon>
        <taxon>Lichtheimiaceae</taxon>
        <taxon>Phascolomyces</taxon>
    </lineage>
</organism>
<feature type="compositionally biased region" description="Polar residues" evidence="1">
    <location>
        <begin position="268"/>
        <end position="278"/>
    </location>
</feature>
<reference evidence="2" key="2">
    <citation type="submission" date="2023-02" db="EMBL/GenBank/DDBJ databases">
        <authorList>
            <consortium name="DOE Joint Genome Institute"/>
            <person name="Mondo S.J."/>
            <person name="Chang Y."/>
            <person name="Wang Y."/>
            <person name="Ahrendt S."/>
            <person name="Andreopoulos W."/>
            <person name="Barry K."/>
            <person name="Beard J."/>
            <person name="Benny G.L."/>
            <person name="Blankenship S."/>
            <person name="Bonito G."/>
            <person name="Cuomo C."/>
            <person name="Desiro A."/>
            <person name="Gervers K.A."/>
            <person name="Hundley H."/>
            <person name="Kuo A."/>
            <person name="LaButti K."/>
            <person name="Lang B.F."/>
            <person name="Lipzen A."/>
            <person name="O'Donnell K."/>
            <person name="Pangilinan J."/>
            <person name="Reynolds N."/>
            <person name="Sandor L."/>
            <person name="Smith M.W."/>
            <person name="Tsang A."/>
            <person name="Grigoriev I.V."/>
            <person name="Stajich J.E."/>
            <person name="Spatafora J.W."/>
        </authorList>
    </citation>
    <scope>NUCLEOTIDE SEQUENCE</scope>
    <source>
        <strain evidence="2">RSA 2281</strain>
    </source>
</reference>
<reference evidence="2" key="1">
    <citation type="journal article" date="2022" name="IScience">
        <title>Evolution of zygomycete secretomes and the origins of terrestrial fungal ecologies.</title>
        <authorList>
            <person name="Chang Y."/>
            <person name="Wang Y."/>
            <person name="Mondo S."/>
            <person name="Ahrendt S."/>
            <person name="Andreopoulos W."/>
            <person name="Barry K."/>
            <person name="Beard J."/>
            <person name="Benny G.L."/>
            <person name="Blankenship S."/>
            <person name="Bonito G."/>
            <person name="Cuomo C."/>
            <person name="Desiro A."/>
            <person name="Gervers K.A."/>
            <person name="Hundley H."/>
            <person name="Kuo A."/>
            <person name="LaButti K."/>
            <person name="Lang B.F."/>
            <person name="Lipzen A."/>
            <person name="O'Donnell K."/>
            <person name="Pangilinan J."/>
            <person name="Reynolds N."/>
            <person name="Sandor L."/>
            <person name="Smith M.E."/>
            <person name="Tsang A."/>
            <person name="Grigoriev I.V."/>
            <person name="Stajich J.E."/>
            <person name="Spatafora J.W."/>
        </authorList>
    </citation>
    <scope>NUCLEOTIDE SEQUENCE</scope>
    <source>
        <strain evidence="2">RSA 2281</strain>
    </source>
</reference>
<feature type="region of interest" description="Disordered" evidence="1">
    <location>
        <begin position="109"/>
        <end position="516"/>
    </location>
</feature>
<feature type="compositionally biased region" description="Low complexity" evidence="1">
    <location>
        <begin position="116"/>
        <end position="130"/>
    </location>
</feature>
<feature type="compositionally biased region" description="Low complexity" evidence="1">
    <location>
        <begin position="680"/>
        <end position="689"/>
    </location>
</feature>
<feature type="compositionally biased region" description="Basic and acidic residues" evidence="1">
    <location>
        <begin position="295"/>
        <end position="309"/>
    </location>
</feature>
<feature type="compositionally biased region" description="Basic and acidic residues" evidence="1">
    <location>
        <begin position="325"/>
        <end position="338"/>
    </location>
</feature>
<comment type="caution">
    <text evidence="2">The sequence shown here is derived from an EMBL/GenBank/DDBJ whole genome shotgun (WGS) entry which is preliminary data.</text>
</comment>
<dbReference type="EMBL" id="JAIXMP010000009">
    <property type="protein sequence ID" value="KAI9268047.1"/>
    <property type="molecule type" value="Genomic_DNA"/>
</dbReference>
<evidence type="ECO:0000313" key="3">
    <source>
        <dbReference type="Proteomes" id="UP001209540"/>
    </source>
</evidence>
<feature type="compositionally biased region" description="Basic residues" evidence="1">
    <location>
        <begin position="205"/>
        <end position="218"/>
    </location>
</feature>
<feature type="compositionally biased region" description="Polar residues" evidence="1">
    <location>
        <begin position="702"/>
        <end position="713"/>
    </location>
</feature>
<feature type="compositionally biased region" description="Polar residues" evidence="1">
    <location>
        <begin position="619"/>
        <end position="643"/>
    </location>
</feature>
<accession>A0AAD5K3V6</accession>
<feature type="compositionally biased region" description="Low complexity" evidence="1">
    <location>
        <begin position="340"/>
        <end position="384"/>
    </location>
</feature>
<feature type="compositionally biased region" description="Polar residues" evidence="1">
    <location>
        <begin position="440"/>
        <end position="450"/>
    </location>
</feature>
<feature type="compositionally biased region" description="Polar residues" evidence="1">
    <location>
        <begin position="163"/>
        <end position="176"/>
    </location>
</feature>
<feature type="compositionally biased region" description="Polar residues" evidence="1">
    <location>
        <begin position="16"/>
        <end position="31"/>
    </location>
</feature>
<keyword evidence="3" id="KW-1185">Reference proteome</keyword>
<dbReference type="AlphaFoldDB" id="A0AAD5K3V6"/>
<evidence type="ECO:0000256" key="1">
    <source>
        <dbReference type="SAM" id="MobiDB-lite"/>
    </source>
</evidence>
<sequence length="906" mass="99664">MSDRGDITTAVEETAASKTPTAETENSNATITESITPVQRYSYQVLMSLRDSPLVAKPVDMPPLSTWFGDDPEAPLSKSVLNGAITSRALANSLDKNVLLAPNKSIFSSQSYGKRSSSTTTNTEDNSNTSIRSTHTTSRYRHNDELRPNNSNGMSTDRDLRTSRSQNYSNNEWSLSNRYGNRRTNNNNNSNHKNQHRSISPSQNTRRHHQQHQHHHHYHQDNRNSSINDGSRSRRDFTREKSSTSKLTNGDAQDDRSSDKLPEWMDYNPSTEQKSVRQPETIPTAPPPGFSNDLEAWKSDMKLRDKNIEESEPSPSPQQQPPSFHGKDEPQPRKKEVSDLDLLLGGMGSMELQQPQQQQQKPQPSNMDFLSSSILESSSPSLQGSRRERGSRFAKFFAKREEEAGFPIPHEPPTEQSPQQQQPIPAQGKSISVNDLFGGNLSNASPQQPTERPHAPPQQPSVAPRMLSEEEVLQSLGAKRSPQQHQDKPTAEDALGFDKVLQILSQPKPSGPYDVRNDSIVEEQEPNEHGIVFAADSTPKQEQQRQRTPEIIQSSSPKPPVPEQRVSPMTASTLEETIVHTEPVASPVRTPAEKHHARTESTDSTQKPKLVGKAFAGNLPTSVLRQMSARSSEGRSPSIASSKSATRSFAAGSSSAGGSPALSNHSPGTVKSGLPPMVSQQQPLQHPQQANSPGHQPHPHSFVSNAYQQQQQRIPVMTSPGYPLPGQQQQLPPSTSPVVDPSVGHQTPPHPPHSMGRQQQPRNLEQMLQFAAAGDGGNGDGLSPPMMPRSGMNGNGGPMMPHHPFAGQGQGGMEQFIPPHLMQPMPPHMGPVGPGPMLPHHHHHHPLPPQLQGQVAHHQFHPMQREMMTPPTNDHPYMGNVPPPHMMGGTGLPPHMFAKSQGWDQH</sequence>
<feature type="compositionally biased region" description="Low complexity" evidence="1">
    <location>
        <begin position="720"/>
        <end position="743"/>
    </location>
</feature>
<feature type="compositionally biased region" description="Basic and acidic residues" evidence="1">
    <location>
        <begin position="591"/>
        <end position="601"/>
    </location>
</feature>
<evidence type="ECO:0000313" key="2">
    <source>
        <dbReference type="EMBL" id="KAI9268047.1"/>
    </source>
</evidence>
<feature type="region of interest" description="Disordered" evidence="1">
    <location>
        <begin position="532"/>
        <end position="760"/>
    </location>
</feature>
<feature type="compositionally biased region" description="Basic and acidic residues" evidence="1">
    <location>
        <begin position="253"/>
        <end position="263"/>
    </location>
</feature>
<protein>
    <submittedName>
        <fullName evidence="2">Uncharacterized protein</fullName>
    </submittedName>
</protein>
<feature type="compositionally biased region" description="Low complexity" evidence="1">
    <location>
        <begin position="644"/>
        <end position="663"/>
    </location>
</feature>
<feature type="region of interest" description="Disordered" evidence="1">
    <location>
        <begin position="1"/>
        <end position="31"/>
    </location>
</feature>
<feature type="compositionally biased region" description="Basic and acidic residues" evidence="1">
    <location>
        <begin position="231"/>
        <end position="243"/>
    </location>
</feature>
<gene>
    <name evidence="2" type="ORF">BDA99DRAFT_535566</name>
</gene>
<dbReference type="Proteomes" id="UP001209540">
    <property type="component" value="Unassembled WGS sequence"/>
</dbReference>
<name>A0AAD5K3V6_9FUNG</name>